<dbReference type="Pfam" id="PF17846">
    <property type="entry name" value="XRN_M"/>
    <property type="match status" value="1"/>
</dbReference>
<feature type="region of interest" description="Disordered" evidence="6">
    <location>
        <begin position="813"/>
        <end position="967"/>
    </location>
</feature>
<dbReference type="FunFam" id="3.40.50.12390:FF:000003">
    <property type="entry name" value="5'-3' exoribonuclease"/>
    <property type="match status" value="1"/>
</dbReference>
<evidence type="ECO:0000259" key="7">
    <source>
        <dbReference type="Pfam" id="PF03159"/>
    </source>
</evidence>
<evidence type="ECO:0000313" key="9">
    <source>
        <dbReference type="EMBL" id="KAJ1922515.1"/>
    </source>
</evidence>
<dbReference type="OrthoDB" id="372487at2759"/>
<dbReference type="Pfam" id="PF03159">
    <property type="entry name" value="XRN_N"/>
    <property type="match status" value="1"/>
</dbReference>
<dbReference type="GO" id="GO:0006397">
    <property type="term" value="P:mRNA processing"/>
    <property type="evidence" value="ECO:0007669"/>
    <property type="project" value="UniProtKB-KW"/>
</dbReference>
<dbReference type="AlphaFoldDB" id="A0A9W8DTN4"/>
<keyword evidence="2" id="KW-0507">mRNA processing</keyword>
<proteinExistence type="inferred from homology"/>
<gene>
    <name evidence="9" type="primary">RAT1</name>
    <name evidence="9" type="ORF">IWQ60_006472</name>
</gene>
<evidence type="ECO:0000313" key="10">
    <source>
        <dbReference type="Proteomes" id="UP001150569"/>
    </source>
</evidence>
<organism evidence="9 10">
    <name type="scientific">Tieghemiomyces parasiticus</name>
    <dbReference type="NCBI Taxonomy" id="78921"/>
    <lineage>
        <taxon>Eukaryota</taxon>
        <taxon>Fungi</taxon>
        <taxon>Fungi incertae sedis</taxon>
        <taxon>Zoopagomycota</taxon>
        <taxon>Kickxellomycotina</taxon>
        <taxon>Dimargaritomycetes</taxon>
        <taxon>Dimargaritales</taxon>
        <taxon>Dimargaritaceae</taxon>
        <taxon>Tieghemiomyces</taxon>
    </lineage>
</organism>
<dbReference type="Proteomes" id="UP001150569">
    <property type="component" value="Unassembled WGS sequence"/>
</dbReference>
<comment type="similarity">
    <text evidence="1">Belongs to the 5'-3' exonuclease family. XRN2/RAT1 subfamily.</text>
</comment>
<evidence type="ECO:0000256" key="3">
    <source>
        <dbReference type="ARBA" id="ARBA00022722"/>
    </source>
</evidence>
<evidence type="ECO:0000256" key="4">
    <source>
        <dbReference type="ARBA" id="ARBA00022801"/>
    </source>
</evidence>
<name>A0A9W8DTN4_9FUNG</name>
<dbReference type="GO" id="GO:0000956">
    <property type="term" value="P:nuclear-transcribed mRNA catabolic process"/>
    <property type="evidence" value="ECO:0007669"/>
    <property type="project" value="TreeGrafter"/>
</dbReference>
<comment type="caution">
    <text evidence="9">The sequence shown here is derived from an EMBL/GenBank/DDBJ whole genome shotgun (WGS) entry which is preliminary data.</text>
</comment>
<dbReference type="InterPro" id="IPR004859">
    <property type="entry name" value="Xrn1_N"/>
</dbReference>
<dbReference type="CDD" id="cd18673">
    <property type="entry name" value="PIN_XRN1-2-like"/>
    <property type="match status" value="1"/>
</dbReference>
<dbReference type="Gene3D" id="1.25.40.1050">
    <property type="match status" value="1"/>
</dbReference>
<dbReference type="GO" id="GO:0005634">
    <property type="term" value="C:nucleus"/>
    <property type="evidence" value="ECO:0007669"/>
    <property type="project" value="TreeGrafter"/>
</dbReference>
<evidence type="ECO:0000259" key="8">
    <source>
        <dbReference type="Pfam" id="PF17846"/>
    </source>
</evidence>
<dbReference type="GO" id="GO:0004534">
    <property type="term" value="F:5'-3' RNA exonuclease activity"/>
    <property type="evidence" value="ECO:0007669"/>
    <property type="project" value="TreeGrafter"/>
</dbReference>
<dbReference type="Gene3D" id="3.40.50.12390">
    <property type="match status" value="2"/>
</dbReference>
<dbReference type="InterPro" id="IPR041412">
    <property type="entry name" value="Xrn1_helical"/>
</dbReference>
<feature type="domain" description="Xrn1 N-terminal" evidence="7">
    <location>
        <begin position="1"/>
        <end position="247"/>
    </location>
</feature>
<evidence type="ECO:0000256" key="1">
    <source>
        <dbReference type="ARBA" id="ARBA00006994"/>
    </source>
</evidence>
<reference evidence="9" key="1">
    <citation type="submission" date="2022-07" db="EMBL/GenBank/DDBJ databases">
        <title>Phylogenomic reconstructions and comparative analyses of Kickxellomycotina fungi.</title>
        <authorList>
            <person name="Reynolds N.K."/>
            <person name="Stajich J.E."/>
            <person name="Barry K."/>
            <person name="Grigoriev I.V."/>
            <person name="Crous P."/>
            <person name="Smith M.E."/>
        </authorList>
    </citation>
    <scope>NUCLEOTIDE SEQUENCE</scope>
    <source>
        <strain evidence="9">RSA 861</strain>
    </source>
</reference>
<keyword evidence="10" id="KW-1185">Reference proteome</keyword>
<feature type="compositionally biased region" description="Pro residues" evidence="6">
    <location>
        <begin position="876"/>
        <end position="896"/>
    </location>
</feature>
<feature type="domain" description="Xrn1 helical" evidence="8">
    <location>
        <begin position="291"/>
        <end position="749"/>
    </location>
</feature>
<dbReference type="PANTHER" id="PTHR12341">
    <property type="entry name" value="5'-&gt;3' EXORIBONUCLEASE"/>
    <property type="match status" value="1"/>
</dbReference>
<evidence type="ECO:0000256" key="5">
    <source>
        <dbReference type="ARBA" id="ARBA00022839"/>
    </source>
</evidence>
<dbReference type="InterPro" id="IPR027073">
    <property type="entry name" value="5_3_exoribonuclease"/>
</dbReference>
<protein>
    <submittedName>
        <fullName evidence="9">5'-3' exoribonuclease 2</fullName>
    </submittedName>
</protein>
<dbReference type="FunFam" id="1.25.40.1050:FF:000002">
    <property type="entry name" value="5'-3' exoribonuclease"/>
    <property type="match status" value="1"/>
</dbReference>
<dbReference type="GO" id="GO:0003723">
    <property type="term" value="F:RNA binding"/>
    <property type="evidence" value="ECO:0007669"/>
    <property type="project" value="TreeGrafter"/>
</dbReference>
<accession>A0A9W8DTN4</accession>
<keyword evidence="5" id="KW-0269">Exonuclease</keyword>
<evidence type="ECO:0000256" key="6">
    <source>
        <dbReference type="SAM" id="MobiDB-lite"/>
    </source>
</evidence>
<dbReference type="EMBL" id="JANBPT010000390">
    <property type="protein sequence ID" value="KAJ1922515.1"/>
    <property type="molecule type" value="Genomic_DNA"/>
</dbReference>
<keyword evidence="3" id="KW-0540">Nuclease</keyword>
<evidence type="ECO:0000256" key="2">
    <source>
        <dbReference type="ARBA" id="ARBA00022664"/>
    </source>
</evidence>
<dbReference type="PANTHER" id="PTHR12341:SF41">
    <property type="entry name" value="5'-3' EXORIBONUCLEASE 2"/>
    <property type="match status" value="1"/>
</dbReference>
<sequence length="967" mass="109649">MGIPAFYRWLAMRYKKCIVPVAGIDVKGPDGEPIELDLTAPAPTGFTFDNLYLDMNGIIHPCCHPEGKPPPKNEEEMMEAIFAYIDYIFAIIRPRKLLYMAIDGVAPRAKMNQQRARRFMTSYESHENTLINPLQAERAAAEGEEGKFDSNVITPGTPFMARLAESLRYYVAERLNSRPGWRGIQVILSDATVPGEGEHKIMEFIRTQRGCPGYNPKTRHVLYGLDADLIMLALVTHEPYFAVLREEQLFGPELRNRDPDLPPRYLLLFISALREYLEAELTSYPEPLPNFNLDRAIDDWIMLCYFVGNDFLPHLPALTIRDGSIDHLVQMWQDLFFRKGTYLTCDGEVDLEFLQEFLHYVSFQEPHALARSFPIDLNLYAKEKYDKPRELMAVCNPNKDLPGFPLPAGSKEASEKAAQGASGEAIIVASGNVPLLHQYNEEKLKERRQGHQNISNVSDEPDVFLALSPEEQKALSHEWYYKTRFNVEADDREFLDAITKSYIEGLCWVLKYYYQGCCSWTWFYPYHYAPMACDFRDVAKMDIKFEKGKPFQPFEQLMGVFPPNSRACLPPAFANLLVDPASPILDFYPERFRLDINGADKSWKAVVLLPFINEARLLDALKKVYPTLTEEEQQRNSLGLPRLMAGPENVLYSELYDFYSRPPADQDERKALDGSTSGNRFGGISRDTDFIPETTVVAPFPPERGHPDVTNDQSMRVVYHLPPGPADGVYKSILFPDLKPPPAVLSQLDTSVIRGFSERRRQNAPSNAANEDEVARNWGLERNMRRMGANGIAPLPIPYTEYVKGTVPKPSEAAPYFRGGPPPALANGQPPRSFPPPSSHHHGPRSQGPRNPRRDGPSAHGHRHHPYQPSSFANRHPPPPANRYPPPHANRQPPPHANRHPPPHVNRHPPPPNHHHANGPRQFPPPPHRGAGQSQPPPQGNGFDWRRVSSVPPRNDQDAYGRRLRRQ</sequence>
<keyword evidence="4" id="KW-0378">Hydrolase</keyword>
<feature type="compositionally biased region" description="Basic residues" evidence="6">
    <location>
        <begin position="897"/>
        <end position="918"/>
    </location>
</feature>
<feature type="region of interest" description="Disordered" evidence="6">
    <location>
        <begin position="666"/>
        <end position="685"/>
    </location>
</feature>